<dbReference type="OrthoDB" id="9783091at2"/>
<proteinExistence type="inferred from homology"/>
<keyword evidence="7 9" id="KW-0472">Membrane</keyword>
<dbReference type="Pfam" id="PF03799">
    <property type="entry name" value="FtsQ_DivIB_C"/>
    <property type="match status" value="1"/>
</dbReference>
<dbReference type="InterPro" id="IPR005548">
    <property type="entry name" value="Cell_div_FtsQ/DivIB_C"/>
</dbReference>
<dbReference type="PANTHER" id="PTHR35851">
    <property type="entry name" value="CELL DIVISION PROTEIN FTSQ"/>
    <property type="match status" value="1"/>
</dbReference>
<feature type="domain" description="POTRA" evidence="10">
    <location>
        <begin position="85"/>
        <end position="153"/>
    </location>
</feature>
<comment type="subcellular location">
    <subcellularLocation>
        <location evidence="9">Cell inner membrane</location>
        <topology evidence="9">Single-pass type II membrane protein</topology>
    </subcellularLocation>
    <subcellularLocation>
        <location evidence="1">Membrane</location>
    </subcellularLocation>
    <text evidence="9">Localizes to the division septum.</text>
</comment>
<evidence type="ECO:0000256" key="2">
    <source>
        <dbReference type="ARBA" id="ARBA00022475"/>
    </source>
</evidence>
<evidence type="ECO:0000256" key="5">
    <source>
        <dbReference type="ARBA" id="ARBA00022692"/>
    </source>
</evidence>
<dbReference type="GO" id="GO:0032153">
    <property type="term" value="C:cell division site"/>
    <property type="evidence" value="ECO:0007669"/>
    <property type="project" value="UniProtKB-UniRule"/>
</dbReference>
<evidence type="ECO:0000256" key="7">
    <source>
        <dbReference type="ARBA" id="ARBA00023136"/>
    </source>
</evidence>
<accession>A0A239I8P9</accession>
<sequence>MRQVEAQAANDDPQMARLDPRASKLKYRLERLMLTPFFRFALRVLLPFGLCFGAGAAWFAVDENREAFHLMLSEVRATVENRPEFQVRMMAIDGAAPEVAVAIRANLSIDFPKSSFDLDLEQMQRTVTALDAVKTAELRVRQGGVLQVDVVERRPVVLWRTAEGLHLLDDEGIFVGPAASRGAFAALPVVAGDAAELAVDEALRLYALTGPVRARLRGFERIGARRWDVVLDRGQRIMLPEAGAERALEQAIGMALTPGLDLLARDLTVVDLRLPRRPTIRMTEDATQQMWRIKAIEAGREVVR</sequence>
<keyword evidence="4 9" id="KW-0132">Cell division</keyword>
<keyword evidence="3 9" id="KW-0997">Cell inner membrane</keyword>
<reference evidence="11 12" key="1">
    <citation type="submission" date="2017-06" db="EMBL/GenBank/DDBJ databases">
        <authorList>
            <person name="Kim H.J."/>
            <person name="Triplett B.A."/>
        </authorList>
    </citation>
    <scope>NUCLEOTIDE SEQUENCE [LARGE SCALE GENOMIC DNA]</scope>
    <source>
        <strain evidence="11 12">DSM 11445</strain>
    </source>
</reference>
<dbReference type="InterPro" id="IPR045335">
    <property type="entry name" value="FtsQ_C_sf"/>
</dbReference>
<evidence type="ECO:0000313" key="12">
    <source>
        <dbReference type="Proteomes" id="UP000198440"/>
    </source>
</evidence>
<keyword evidence="5 9" id="KW-0812">Transmembrane</keyword>
<dbReference type="Gene3D" id="3.40.50.11690">
    <property type="entry name" value="Cell division protein FtsQ/DivIB"/>
    <property type="match status" value="1"/>
</dbReference>
<evidence type="ECO:0000256" key="9">
    <source>
        <dbReference type="HAMAP-Rule" id="MF_00911"/>
    </source>
</evidence>
<keyword evidence="8 9" id="KW-0131">Cell cycle</keyword>
<comment type="function">
    <text evidence="9">Essential cell division protein.</text>
</comment>
<dbReference type="PROSITE" id="PS51779">
    <property type="entry name" value="POTRA"/>
    <property type="match status" value="1"/>
</dbReference>
<dbReference type="GO" id="GO:0043093">
    <property type="term" value="P:FtsZ-dependent cytokinesis"/>
    <property type="evidence" value="ECO:0007669"/>
    <property type="project" value="UniProtKB-UniRule"/>
</dbReference>
<evidence type="ECO:0000256" key="4">
    <source>
        <dbReference type="ARBA" id="ARBA00022618"/>
    </source>
</evidence>
<feature type="transmembrane region" description="Helical" evidence="9">
    <location>
        <begin position="40"/>
        <end position="61"/>
    </location>
</feature>
<organism evidence="11 12">
    <name type="scientific">Antarctobacter heliothermus</name>
    <dbReference type="NCBI Taxonomy" id="74033"/>
    <lineage>
        <taxon>Bacteria</taxon>
        <taxon>Pseudomonadati</taxon>
        <taxon>Pseudomonadota</taxon>
        <taxon>Alphaproteobacteria</taxon>
        <taxon>Rhodobacterales</taxon>
        <taxon>Roseobacteraceae</taxon>
        <taxon>Antarctobacter</taxon>
    </lineage>
</organism>
<evidence type="ECO:0000256" key="1">
    <source>
        <dbReference type="ARBA" id="ARBA00004370"/>
    </source>
</evidence>
<dbReference type="HAMAP" id="MF_00911">
    <property type="entry name" value="FtsQ_subfam"/>
    <property type="match status" value="1"/>
</dbReference>
<dbReference type="GO" id="GO:0005886">
    <property type="term" value="C:plasma membrane"/>
    <property type="evidence" value="ECO:0007669"/>
    <property type="project" value="UniProtKB-SubCell"/>
</dbReference>
<evidence type="ECO:0000313" key="11">
    <source>
        <dbReference type="EMBL" id="SNS89927.1"/>
    </source>
</evidence>
<evidence type="ECO:0000259" key="10">
    <source>
        <dbReference type="PROSITE" id="PS51779"/>
    </source>
</evidence>
<dbReference type="InterPro" id="IPR026579">
    <property type="entry name" value="FtsQ"/>
</dbReference>
<dbReference type="AlphaFoldDB" id="A0A239I8P9"/>
<dbReference type="InterPro" id="IPR034746">
    <property type="entry name" value="POTRA"/>
</dbReference>
<evidence type="ECO:0000256" key="6">
    <source>
        <dbReference type="ARBA" id="ARBA00022989"/>
    </source>
</evidence>
<dbReference type="RefSeq" id="WP_089279213.1">
    <property type="nucleotide sequence ID" value="NZ_FZON01000040.1"/>
</dbReference>
<name>A0A239I8P9_9RHOB</name>
<keyword evidence="6 9" id="KW-1133">Transmembrane helix</keyword>
<dbReference type="PANTHER" id="PTHR35851:SF1">
    <property type="entry name" value="CELL DIVISION PROTEIN FTSQ"/>
    <property type="match status" value="1"/>
</dbReference>
<dbReference type="GO" id="GO:0090529">
    <property type="term" value="P:cell septum assembly"/>
    <property type="evidence" value="ECO:0007669"/>
    <property type="project" value="InterPro"/>
</dbReference>
<evidence type="ECO:0000256" key="3">
    <source>
        <dbReference type="ARBA" id="ARBA00022519"/>
    </source>
</evidence>
<comment type="similarity">
    <text evidence="9">Belongs to the FtsQ/DivIB family. FtsQ subfamily.</text>
</comment>
<dbReference type="EMBL" id="FZON01000040">
    <property type="protein sequence ID" value="SNS89927.1"/>
    <property type="molecule type" value="Genomic_DNA"/>
</dbReference>
<evidence type="ECO:0000256" key="8">
    <source>
        <dbReference type="ARBA" id="ARBA00023306"/>
    </source>
</evidence>
<keyword evidence="2 9" id="KW-1003">Cell membrane</keyword>
<dbReference type="Proteomes" id="UP000198440">
    <property type="component" value="Unassembled WGS sequence"/>
</dbReference>
<gene>
    <name evidence="9" type="primary">ftsQ</name>
    <name evidence="11" type="ORF">SAMN04488078_104038</name>
</gene>
<protein>
    <recommendedName>
        <fullName evidence="9">Cell division protein FtsQ</fullName>
    </recommendedName>
</protein>